<evidence type="ECO:0000256" key="5">
    <source>
        <dbReference type="ARBA" id="ARBA00023187"/>
    </source>
</evidence>
<feature type="compositionally biased region" description="Basic and acidic residues" evidence="8">
    <location>
        <begin position="164"/>
        <end position="176"/>
    </location>
</feature>
<evidence type="ECO:0000256" key="2">
    <source>
        <dbReference type="ARBA" id="ARBA00007203"/>
    </source>
</evidence>
<evidence type="ECO:0000313" key="11">
    <source>
        <dbReference type="Proteomes" id="UP001219933"/>
    </source>
</evidence>
<dbReference type="GO" id="GO:0030628">
    <property type="term" value="F:pre-mRNA 3'-splice site binding"/>
    <property type="evidence" value="ECO:0007669"/>
    <property type="project" value="UniProtKB-UniRule"/>
</dbReference>
<evidence type="ECO:0000313" key="10">
    <source>
        <dbReference type="EMBL" id="WFD36876.1"/>
    </source>
</evidence>
<proteinExistence type="inferred from homology"/>
<feature type="region of interest" description="Disordered" evidence="8">
    <location>
        <begin position="164"/>
        <end position="198"/>
    </location>
</feature>
<feature type="compositionally biased region" description="Basic and acidic residues" evidence="8">
    <location>
        <begin position="34"/>
        <end position="43"/>
    </location>
</feature>
<dbReference type="Pfam" id="PF11708">
    <property type="entry name" value="Slu7"/>
    <property type="match status" value="1"/>
</dbReference>
<protein>
    <recommendedName>
        <fullName evidence="7">Pre-mRNA-splicing factor SLU7</fullName>
    </recommendedName>
</protein>
<comment type="function">
    <text evidence="7">Involved in pre-mRNA splicing.</text>
</comment>
<evidence type="ECO:0000256" key="6">
    <source>
        <dbReference type="ARBA" id="ARBA00023242"/>
    </source>
</evidence>
<evidence type="ECO:0000259" key="9">
    <source>
        <dbReference type="Pfam" id="PF11708"/>
    </source>
</evidence>
<comment type="similarity">
    <text evidence="2 7">Belongs to the SLU7 family.</text>
</comment>
<keyword evidence="4 7" id="KW-0747">Spliceosome</keyword>
<keyword evidence="6 7" id="KW-0539">Nucleus</keyword>
<dbReference type="AlphaFoldDB" id="A0AAF0ETZ9"/>
<sequence>MGHARDGPDKPVNTDQEFHVPLFMAKTPWYLDTGDKSTALDHQRKPRTGKASARLDDWYQRGTAAGPAAKRYRKGACENCGAMTHATKDCLERPRRRGAKWTGKDIRPDEHVQDLSSLDYAYDAKRDTWNGYDPASHKFVVRQFEAVEAERQRIREAELLARAKEAESTKKRRADDDFSSSSEEEEEEAVPTHYVKKKTGGGGLNLRIREDRAKYLDNLDPDAPAQYDPKSRAIHDIQAGDPTEGFQRPKGPKSMQDLQQFAWEAESRGNDLVHMQANPTINELQYREYREAREKQQRETQNSILERYGGAEHLAPLPAELRTGQTEAYVEYSASGQIIKGPERARMRSRYEEDVYENNHTSVWGSWYDIGRGIWGYACCHNTLPRSYCTGQAGIDAQASA</sequence>
<dbReference type="Proteomes" id="UP001219933">
    <property type="component" value="Chromosome 5"/>
</dbReference>
<evidence type="ECO:0000256" key="1">
    <source>
        <dbReference type="ARBA" id="ARBA00004123"/>
    </source>
</evidence>
<dbReference type="GO" id="GO:0000398">
    <property type="term" value="P:mRNA splicing, via spliceosome"/>
    <property type="evidence" value="ECO:0007669"/>
    <property type="project" value="UniProtKB-UniRule"/>
</dbReference>
<dbReference type="EMBL" id="CP119881">
    <property type="protein sequence ID" value="WFD36876.1"/>
    <property type="molecule type" value="Genomic_DNA"/>
</dbReference>
<name>A0AAF0ETZ9_9BASI</name>
<dbReference type="InterPro" id="IPR021715">
    <property type="entry name" value="Slu7_dom"/>
</dbReference>
<dbReference type="PANTHER" id="PTHR12942:SF2">
    <property type="entry name" value="PRE-MRNA-SPLICING FACTOR SLU7"/>
    <property type="match status" value="1"/>
</dbReference>
<reference evidence="10" key="1">
    <citation type="submission" date="2023-03" db="EMBL/GenBank/DDBJ databases">
        <title>Mating type loci evolution in Malassezia.</title>
        <authorList>
            <person name="Coelho M.A."/>
        </authorList>
    </citation>
    <scope>NUCLEOTIDE SEQUENCE</scope>
    <source>
        <strain evidence="10">CBS 11721</strain>
    </source>
</reference>
<dbReference type="PANTHER" id="PTHR12942">
    <property type="entry name" value="STEP II SPLICING FACTOR SLU7"/>
    <property type="match status" value="1"/>
</dbReference>
<keyword evidence="3 7" id="KW-0507">mRNA processing</keyword>
<gene>
    <name evidence="10" type="primary">SLU7</name>
    <name evidence="10" type="ORF">MCUN1_003767</name>
</gene>
<keyword evidence="11" id="KW-1185">Reference proteome</keyword>
<evidence type="ECO:0000256" key="3">
    <source>
        <dbReference type="ARBA" id="ARBA00022664"/>
    </source>
</evidence>
<evidence type="ECO:0000256" key="8">
    <source>
        <dbReference type="SAM" id="MobiDB-lite"/>
    </source>
</evidence>
<accession>A0AAF0ETZ9</accession>
<feature type="domain" description="Pre-mRNA-splicing factor SLU7" evidence="9">
    <location>
        <begin position="121"/>
        <end position="366"/>
    </location>
</feature>
<dbReference type="InterPro" id="IPR039974">
    <property type="entry name" value="Splicing_factor_SLU7"/>
</dbReference>
<keyword evidence="5 7" id="KW-0508">mRNA splicing</keyword>
<feature type="region of interest" description="Disordered" evidence="8">
    <location>
        <begin position="34"/>
        <end position="58"/>
    </location>
</feature>
<evidence type="ECO:0000256" key="4">
    <source>
        <dbReference type="ARBA" id="ARBA00022728"/>
    </source>
</evidence>
<comment type="subunit">
    <text evidence="7">Associated with the spliceosome.</text>
</comment>
<evidence type="ECO:0000256" key="7">
    <source>
        <dbReference type="RuleBase" id="RU367071"/>
    </source>
</evidence>
<comment type="subcellular location">
    <subcellularLocation>
        <location evidence="1 7">Nucleus</location>
    </subcellularLocation>
</comment>
<organism evidence="10 11">
    <name type="scientific">Malassezia cuniculi</name>
    <dbReference type="NCBI Taxonomy" id="948313"/>
    <lineage>
        <taxon>Eukaryota</taxon>
        <taxon>Fungi</taxon>
        <taxon>Dikarya</taxon>
        <taxon>Basidiomycota</taxon>
        <taxon>Ustilaginomycotina</taxon>
        <taxon>Malasseziomycetes</taxon>
        <taxon>Malasseziales</taxon>
        <taxon>Malasseziaceae</taxon>
        <taxon>Malassezia</taxon>
    </lineage>
</organism>
<dbReference type="GO" id="GO:0005681">
    <property type="term" value="C:spliceosomal complex"/>
    <property type="evidence" value="ECO:0007669"/>
    <property type="project" value="UniProtKB-UniRule"/>
</dbReference>